<evidence type="ECO:0000313" key="7">
    <source>
        <dbReference type="EMBL" id="OFI34431.1"/>
    </source>
</evidence>
<sequence>MTDTKIGITMASPKAVLFVCLGNICRSPTAEAVFRHKAKVAGLNLEIDSAGTHGYHIGSAPDKRSQAAGEERGYNFQGLKCRRVSDSDFEHFDLILAMDQSNLKNLKEMCPPQYQHKIKLMLDYAGYRNEDVPDPYYGGKKGFELVLSLIEDASDGLLKAIKA</sequence>
<evidence type="ECO:0000313" key="8">
    <source>
        <dbReference type="Proteomes" id="UP000176037"/>
    </source>
</evidence>
<gene>
    <name evidence="7" type="ORF">BFC17_18535</name>
</gene>
<reference evidence="7 8" key="1">
    <citation type="submission" date="2016-09" db="EMBL/GenBank/DDBJ databases">
        <title>Alteromonas lipolytica, a new species isolated from sea water.</title>
        <authorList>
            <person name="Wu Y.-H."/>
            <person name="Cheng H."/>
            <person name="Xu X.-W."/>
        </authorList>
    </citation>
    <scope>NUCLEOTIDE SEQUENCE [LARGE SCALE GENOMIC DNA]</scope>
    <source>
        <strain evidence="7 8">JW12</strain>
    </source>
</reference>
<accession>A0A1E8FET4</accession>
<evidence type="ECO:0000256" key="5">
    <source>
        <dbReference type="PIRSR" id="PIRSR617867-1"/>
    </source>
</evidence>
<dbReference type="PRINTS" id="PR00719">
    <property type="entry name" value="LMWPTPASE"/>
</dbReference>
<feature type="domain" description="Phosphotyrosine protein phosphatase I" evidence="6">
    <location>
        <begin position="14"/>
        <end position="160"/>
    </location>
</feature>
<dbReference type="InterPro" id="IPR050438">
    <property type="entry name" value="LMW_PTPase"/>
</dbReference>
<dbReference type="FunFam" id="3.40.50.2300:FF:000113">
    <property type="entry name" value="Low molecular weight protein-tyrosine-phosphatase"/>
    <property type="match status" value="1"/>
</dbReference>
<comment type="similarity">
    <text evidence="1">Belongs to the low molecular weight phosphotyrosine protein phosphatase family.</text>
</comment>
<dbReference type="InterPro" id="IPR017867">
    <property type="entry name" value="Tyr_phospatase_low_mol_wt"/>
</dbReference>
<evidence type="ECO:0000256" key="1">
    <source>
        <dbReference type="ARBA" id="ARBA00011063"/>
    </source>
</evidence>
<dbReference type="Proteomes" id="UP000176037">
    <property type="component" value="Unassembled WGS sequence"/>
</dbReference>
<evidence type="ECO:0000256" key="4">
    <source>
        <dbReference type="ARBA" id="ARBA00022912"/>
    </source>
</evidence>
<dbReference type="Pfam" id="PF01451">
    <property type="entry name" value="LMWPc"/>
    <property type="match status" value="1"/>
</dbReference>
<keyword evidence="4" id="KW-0904">Protein phosphatase</keyword>
<dbReference type="Gene3D" id="3.40.50.2300">
    <property type="match status" value="1"/>
</dbReference>
<protein>
    <recommendedName>
        <fullName evidence="2">protein-tyrosine-phosphatase</fullName>
        <ecNumber evidence="2">3.1.3.48</ecNumber>
    </recommendedName>
</protein>
<dbReference type="InterPro" id="IPR023485">
    <property type="entry name" value="Ptyr_pPase"/>
</dbReference>
<keyword evidence="3" id="KW-0378">Hydrolase</keyword>
<comment type="caution">
    <text evidence="7">The sequence shown here is derived from an EMBL/GenBank/DDBJ whole genome shotgun (WGS) entry which is preliminary data.</text>
</comment>
<organism evidence="7 8">
    <name type="scientific">Alteromonas lipolytica</name>
    <dbReference type="NCBI Taxonomy" id="1856405"/>
    <lineage>
        <taxon>Bacteria</taxon>
        <taxon>Pseudomonadati</taxon>
        <taxon>Pseudomonadota</taxon>
        <taxon>Gammaproteobacteria</taxon>
        <taxon>Alteromonadales</taxon>
        <taxon>Alteromonadaceae</taxon>
        <taxon>Alteromonas/Salinimonas group</taxon>
        <taxon>Alteromonas</taxon>
    </lineage>
</organism>
<proteinExistence type="inferred from homology"/>
<feature type="active site" evidence="5">
    <location>
        <position position="26"/>
    </location>
</feature>
<evidence type="ECO:0000259" key="6">
    <source>
        <dbReference type="SMART" id="SM00226"/>
    </source>
</evidence>
<dbReference type="SUPFAM" id="SSF52788">
    <property type="entry name" value="Phosphotyrosine protein phosphatases I"/>
    <property type="match status" value="1"/>
</dbReference>
<evidence type="ECO:0000256" key="2">
    <source>
        <dbReference type="ARBA" id="ARBA00013064"/>
    </source>
</evidence>
<dbReference type="STRING" id="1856405.BFC17_18535"/>
<evidence type="ECO:0000256" key="3">
    <source>
        <dbReference type="ARBA" id="ARBA00022801"/>
    </source>
</evidence>
<dbReference type="AlphaFoldDB" id="A0A1E8FET4"/>
<dbReference type="EC" id="3.1.3.48" evidence="2"/>
<dbReference type="SMART" id="SM00226">
    <property type="entry name" value="LMWPc"/>
    <property type="match status" value="1"/>
</dbReference>
<dbReference type="InterPro" id="IPR036196">
    <property type="entry name" value="Ptyr_pPase_sf"/>
</dbReference>
<keyword evidence="8" id="KW-1185">Reference proteome</keyword>
<dbReference type="PANTHER" id="PTHR11717:SF7">
    <property type="entry name" value="LOW MOLECULAR WEIGHT PHOSPHOTYROSINE PROTEIN PHOSPHATASE"/>
    <property type="match status" value="1"/>
</dbReference>
<dbReference type="CDD" id="cd16343">
    <property type="entry name" value="LMWPTP"/>
    <property type="match status" value="1"/>
</dbReference>
<dbReference type="GO" id="GO:0004725">
    <property type="term" value="F:protein tyrosine phosphatase activity"/>
    <property type="evidence" value="ECO:0007669"/>
    <property type="project" value="UniProtKB-EC"/>
</dbReference>
<name>A0A1E8FET4_9ALTE</name>
<feature type="active site" description="Proton donor" evidence="5">
    <location>
        <position position="134"/>
    </location>
</feature>
<dbReference type="PANTHER" id="PTHR11717">
    <property type="entry name" value="LOW MOLECULAR WEIGHT PROTEIN TYROSINE PHOSPHATASE"/>
    <property type="match status" value="1"/>
</dbReference>
<dbReference type="EMBL" id="MJIC01000013">
    <property type="protein sequence ID" value="OFI34431.1"/>
    <property type="molecule type" value="Genomic_DNA"/>
</dbReference>
<feature type="active site" description="Nucleophile" evidence="5">
    <location>
        <position position="20"/>
    </location>
</feature>